<dbReference type="Gramene" id="PAN47036">
    <property type="protein sequence ID" value="PAN47036"/>
    <property type="gene ID" value="PAHAL_9G229700"/>
</dbReference>
<proteinExistence type="predicted"/>
<dbReference type="Proteomes" id="UP000243499">
    <property type="component" value="Chromosome 9"/>
</dbReference>
<feature type="region of interest" description="Disordered" evidence="1">
    <location>
        <begin position="1"/>
        <end position="43"/>
    </location>
</feature>
<accession>A0A2S3ILS4</accession>
<organism evidence="2">
    <name type="scientific">Panicum hallii</name>
    <dbReference type="NCBI Taxonomy" id="206008"/>
    <lineage>
        <taxon>Eukaryota</taxon>
        <taxon>Viridiplantae</taxon>
        <taxon>Streptophyta</taxon>
        <taxon>Embryophyta</taxon>
        <taxon>Tracheophyta</taxon>
        <taxon>Spermatophyta</taxon>
        <taxon>Magnoliopsida</taxon>
        <taxon>Liliopsida</taxon>
        <taxon>Poales</taxon>
        <taxon>Poaceae</taxon>
        <taxon>PACMAD clade</taxon>
        <taxon>Panicoideae</taxon>
        <taxon>Panicodae</taxon>
        <taxon>Paniceae</taxon>
        <taxon>Panicinae</taxon>
        <taxon>Panicum</taxon>
        <taxon>Panicum sect. Panicum</taxon>
    </lineage>
</organism>
<reference evidence="2" key="1">
    <citation type="submission" date="2018-04" db="EMBL/GenBank/DDBJ databases">
        <title>WGS assembly of Panicum hallii.</title>
        <authorList>
            <person name="Lovell J."/>
            <person name="Jenkins J."/>
            <person name="Lowry D."/>
            <person name="Mamidi S."/>
            <person name="Sreedasyam A."/>
            <person name="Weng X."/>
            <person name="Barry K."/>
            <person name="Bonette J."/>
            <person name="Campitelli B."/>
            <person name="Daum C."/>
            <person name="Gordon S."/>
            <person name="Gould B."/>
            <person name="Lipzen A."/>
            <person name="Macqueen A."/>
            <person name="Palacio-Mejia J."/>
            <person name="Plott C."/>
            <person name="Shakirov E."/>
            <person name="Shu S."/>
            <person name="Yoshinaga Y."/>
            <person name="Zane M."/>
            <person name="Rokhsar D."/>
            <person name="Grimwood J."/>
            <person name="Schmutz J."/>
            <person name="Juenger T."/>
        </authorList>
    </citation>
    <scope>NUCLEOTIDE SEQUENCE [LARGE SCALE GENOMIC DNA]</scope>
    <source>
        <strain evidence="2">FIL2</strain>
    </source>
</reference>
<dbReference type="AlphaFoldDB" id="A0A2S3ILS4"/>
<evidence type="ECO:0000313" key="2">
    <source>
        <dbReference type="EMBL" id="PAN47036.1"/>
    </source>
</evidence>
<name>A0A2S3ILS4_9POAL</name>
<gene>
    <name evidence="2" type="ORF">PAHAL_9G229700</name>
</gene>
<evidence type="ECO:0000256" key="1">
    <source>
        <dbReference type="SAM" id="MobiDB-lite"/>
    </source>
</evidence>
<dbReference type="EMBL" id="CM008054">
    <property type="protein sequence ID" value="PAN47036.1"/>
    <property type="molecule type" value="Genomic_DNA"/>
</dbReference>
<protein>
    <submittedName>
        <fullName evidence="2">Uncharacterized protein</fullName>
    </submittedName>
</protein>
<sequence>MRGDETALLVGGGTGRVARSRRRPRTRLLVGSGGPGRGCSRTGRHRTRLAAVGDTGPGPQCFESERYFSLSSLLTLRATNFIFYTFSFLS</sequence>